<dbReference type="InterPro" id="IPR049163">
    <property type="entry name" value="Pif1-like_2B_dom"/>
</dbReference>
<keyword evidence="1" id="KW-1133">Transmembrane helix</keyword>
<dbReference type="InterPro" id="IPR051055">
    <property type="entry name" value="PIF1_helicase"/>
</dbReference>
<dbReference type="Gene3D" id="2.30.30.940">
    <property type="match status" value="1"/>
</dbReference>
<organism evidence="3">
    <name type="scientific">Amphimedon queenslandica</name>
    <name type="common">Sponge</name>
    <dbReference type="NCBI Taxonomy" id="400682"/>
    <lineage>
        <taxon>Eukaryota</taxon>
        <taxon>Metazoa</taxon>
        <taxon>Porifera</taxon>
        <taxon>Demospongiae</taxon>
        <taxon>Heteroscleromorpha</taxon>
        <taxon>Haplosclerida</taxon>
        <taxon>Niphatidae</taxon>
        <taxon>Amphimedon</taxon>
    </lineage>
</organism>
<dbReference type="Pfam" id="PF21530">
    <property type="entry name" value="Pif1_2B_dom"/>
    <property type="match status" value="1"/>
</dbReference>
<accession>A0A1X7VVN9</accession>
<dbReference type="InParanoid" id="A0A1X7VVN9"/>
<protein>
    <recommendedName>
        <fullName evidence="2">DNA helicase Pif1-like 2B domain-containing protein</fullName>
    </recommendedName>
</protein>
<evidence type="ECO:0000259" key="2">
    <source>
        <dbReference type="Pfam" id="PF21530"/>
    </source>
</evidence>
<name>A0A1X7VVN9_AMPQE</name>
<keyword evidence="1" id="KW-0812">Transmembrane</keyword>
<sequence>LQGFYDEMLGLLKSPTITIKCVDVIDVTSGFNEWTERAKRALKKLDKVYNNTAGPVSKLTIAVGARVMLRCNIDTASGLVNGAIGTVLAITSKRVKVQFDNRNEPYDVKKVNCKFSVMKCIHIFRAHFPLILSFAINIKDSLWTVLSSICLIKFLLIKFLLMVWHM</sequence>
<feature type="domain" description="DNA helicase Pif1-like 2B" evidence="2">
    <location>
        <begin position="57"/>
        <end position="88"/>
    </location>
</feature>
<proteinExistence type="predicted"/>
<keyword evidence="1" id="KW-0472">Membrane</keyword>
<dbReference type="PANTHER" id="PTHR47642">
    <property type="entry name" value="ATP-DEPENDENT DNA HELICASE"/>
    <property type="match status" value="1"/>
</dbReference>
<evidence type="ECO:0000256" key="1">
    <source>
        <dbReference type="SAM" id="Phobius"/>
    </source>
</evidence>
<dbReference type="AlphaFoldDB" id="A0A1X7VVN9"/>
<dbReference type="EnsemblMetazoa" id="Aqu2.1.44407_001">
    <property type="protein sequence ID" value="Aqu2.1.44407_001"/>
    <property type="gene ID" value="Aqu2.1.44407"/>
</dbReference>
<reference evidence="3" key="1">
    <citation type="submission" date="2017-05" db="UniProtKB">
        <authorList>
            <consortium name="EnsemblMetazoa"/>
        </authorList>
    </citation>
    <scope>IDENTIFICATION</scope>
</reference>
<evidence type="ECO:0000313" key="3">
    <source>
        <dbReference type="EnsemblMetazoa" id="Aqu2.1.44407_001"/>
    </source>
</evidence>
<feature type="transmembrane region" description="Helical" evidence="1">
    <location>
        <begin position="142"/>
        <end position="164"/>
    </location>
</feature>